<reference evidence="11 12" key="1">
    <citation type="submission" date="2016-10" db="EMBL/GenBank/DDBJ databases">
        <authorList>
            <person name="de Groot N.N."/>
        </authorList>
    </citation>
    <scope>NUCLEOTIDE SEQUENCE [LARGE SCALE GENOMIC DNA]</scope>
    <source>
        <strain evidence="11 12">DSM 21771</strain>
    </source>
</reference>
<dbReference type="RefSeq" id="WP_090395797.1">
    <property type="nucleotide sequence ID" value="NZ_FNEN01000001.1"/>
</dbReference>
<keyword evidence="6 9" id="KW-1133">Transmembrane helix</keyword>
<keyword evidence="5 8" id="KW-0812">Transmembrane</keyword>
<feature type="domain" description="NADH:quinone oxidoreductase/Mrp antiporter transmembrane" evidence="10">
    <location>
        <begin position="128"/>
        <end position="419"/>
    </location>
</feature>
<feature type="transmembrane region" description="Helical" evidence="9">
    <location>
        <begin position="405"/>
        <end position="429"/>
    </location>
</feature>
<keyword evidence="7 9" id="KW-0472">Membrane</keyword>
<proteinExistence type="inferred from homology"/>
<feature type="transmembrane region" description="Helical" evidence="9">
    <location>
        <begin position="65"/>
        <end position="96"/>
    </location>
</feature>
<dbReference type="InterPro" id="IPR050586">
    <property type="entry name" value="CPA3_Na-H_Antiporter_D"/>
</dbReference>
<feature type="transmembrane region" description="Helical" evidence="9">
    <location>
        <begin position="270"/>
        <end position="290"/>
    </location>
</feature>
<feature type="transmembrane region" description="Helical" evidence="9">
    <location>
        <begin position="205"/>
        <end position="230"/>
    </location>
</feature>
<evidence type="ECO:0000313" key="11">
    <source>
        <dbReference type="EMBL" id="SDI33109.1"/>
    </source>
</evidence>
<dbReference type="GO" id="GO:0005886">
    <property type="term" value="C:plasma membrane"/>
    <property type="evidence" value="ECO:0007669"/>
    <property type="project" value="UniProtKB-SubCell"/>
</dbReference>
<feature type="transmembrane region" description="Helical" evidence="9">
    <location>
        <begin position="35"/>
        <end position="53"/>
    </location>
</feature>
<keyword evidence="4" id="KW-1003">Cell membrane</keyword>
<gene>
    <name evidence="11" type="ORF">SAMN04488123_101337</name>
</gene>
<name>A0A1G8JP71_9BACI</name>
<feature type="transmembrane region" description="Helical" evidence="9">
    <location>
        <begin position="329"/>
        <end position="349"/>
    </location>
</feature>
<dbReference type="EMBL" id="FNEN01000001">
    <property type="protein sequence ID" value="SDI33109.1"/>
    <property type="molecule type" value="Genomic_DNA"/>
</dbReference>
<feature type="transmembrane region" description="Helical" evidence="9">
    <location>
        <begin position="302"/>
        <end position="323"/>
    </location>
</feature>
<dbReference type="OrthoDB" id="9811718at2"/>
<protein>
    <submittedName>
        <fullName evidence="11">Multisubunit sodium/proton antiporter, MrpD subunit</fullName>
    </submittedName>
</protein>
<dbReference type="Pfam" id="PF00361">
    <property type="entry name" value="Proton_antipo_M"/>
    <property type="match status" value="1"/>
</dbReference>
<dbReference type="InterPro" id="IPR003918">
    <property type="entry name" value="NADH_UbQ_OxRdtase"/>
</dbReference>
<evidence type="ECO:0000256" key="6">
    <source>
        <dbReference type="ARBA" id="ARBA00022989"/>
    </source>
</evidence>
<accession>A0A1G8JP71</accession>
<dbReference type="InterPro" id="IPR001750">
    <property type="entry name" value="ND/Mrp_TM"/>
</dbReference>
<feature type="transmembrane region" description="Helical" evidence="9">
    <location>
        <begin position="133"/>
        <end position="153"/>
    </location>
</feature>
<evidence type="ECO:0000256" key="3">
    <source>
        <dbReference type="ARBA" id="ARBA00022449"/>
    </source>
</evidence>
<evidence type="ECO:0000256" key="5">
    <source>
        <dbReference type="ARBA" id="ARBA00022692"/>
    </source>
</evidence>
<dbReference type="GO" id="GO:0008137">
    <property type="term" value="F:NADH dehydrogenase (ubiquinone) activity"/>
    <property type="evidence" value="ECO:0007669"/>
    <property type="project" value="InterPro"/>
</dbReference>
<dbReference type="Proteomes" id="UP000198853">
    <property type="component" value="Unassembled WGS sequence"/>
</dbReference>
<dbReference type="PANTHER" id="PTHR42703">
    <property type="entry name" value="NADH DEHYDROGENASE"/>
    <property type="match status" value="1"/>
</dbReference>
<evidence type="ECO:0000256" key="9">
    <source>
        <dbReference type="SAM" id="Phobius"/>
    </source>
</evidence>
<dbReference type="PANTHER" id="PTHR42703:SF1">
    <property type="entry name" value="NA(+)_H(+) ANTIPORTER SUBUNIT D1"/>
    <property type="match status" value="1"/>
</dbReference>
<feature type="transmembrane region" description="Helical" evidence="9">
    <location>
        <begin position="370"/>
        <end position="393"/>
    </location>
</feature>
<dbReference type="GO" id="GO:0042773">
    <property type="term" value="P:ATP synthesis coupled electron transport"/>
    <property type="evidence" value="ECO:0007669"/>
    <property type="project" value="InterPro"/>
</dbReference>
<dbReference type="PRINTS" id="PR01437">
    <property type="entry name" value="NUOXDRDTASE4"/>
</dbReference>
<dbReference type="NCBIfam" id="NF005818">
    <property type="entry name" value="PRK07691.1"/>
    <property type="match status" value="1"/>
</dbReference>
<evidence type="ECO:0000259" key="10">
    <source>
        <dbReference type="Pfam" id="PF00361"/>
    </source>
</evidence>
<dbReference type="AlphaFoldDB" id="A0A1G8JP71"/>
<evidence type="ECO:0000256" key="7">
    <source>
        <dbReference type="ARBA" id="ARBA00023136"/>
    </source>
</evidence>
<comment type="subcellular location">
    <subcellularLocation>
        <location evidence="1">Cell membrane</location>
        <topology evidence="1">Multi-pass membrane protein</topology>
    </subcellularLocation>
    <subcellularLocation>
        <location evidence="8">Membrane</location>
        <topology evidence="8">Multi-pass membrane protein</topology>
    </subcellularLocation>
</comment>
<evidence type="ECO:0000256" key="8">
    <source>
        <dbReference type="RuleBase" id="RU000320"/>
    </source>
</evidence>
<keyword evidence="3" id="KW-0813">Transport</keyword>
<evidence type="ECO:0000256" key="2">
    <source>
        <dbReference type="ARBA" id="ARBA00005346"/>
    </source>
</evidence>
<feature type="transmembrane region" description="Helical" evidence="9">
    <location>
        <begin position="450"/>
        <end position="472"/>
    </location>
</feature>
<keyword evidence="3" id="KW-0050">Antiport</keyword>
<evidence type="ECO:0000256" key="1">
    <source>
        <dbReference type="ARBA" id="ARBA00004651"/>
    </source>
</evidence>
<feature type="transmembrane region" description="Helical" evidence="9">
    <location>
        <begin position="108"/>
        <end position="127"/>
    </location>
</feature>
<feature type="transmembrane region" description="Helical" evidence="9">
    <location>
        <begin position="165"/>
        <end position="185"/>
    </location>
</feature>
<feature type="transmembrane region" description="Helical" evidence="9">
    <location>
        <begin position="6"/>
        <end position="23"/>
    </location>
</feature>
<dbReference type="GO" id="GO:0015297">
    <property type="term" value="F:antiporter activity"/>
    <property type="evidence" value="ECO:0007669"/>
    <property type="project" value="UniProtKB-KW"/>
</dbReference>
<sequence>MSNIIVLPILIPVLAGSLLILLVKKHRIQRFMSGLSAIATLVASLFLAVYIYTNDGIAALELGTWPAPFGIVMVADLLSVTVVVVTSLVGVCCLFFAFRTMHRERERYYFHPLFFFLITGVNGAALTGDLFNLFVFFEVMLLSSYALIVIGGTKFQLRESFKYTIINIFASMLFLAGIAYLYGITGTLNMAHIAERLDGLDEAGALPVVAIVFFIVFAMKGALFPLYFWLPRAYYGAPIAITALFGGLLTKVGVYAIIRTYTLIFTQDVAFTHHFLILLIAGFTMLLGVLGAVSSFDLKKILAYHIISQLGYIVIGIGLFTPLAMAGTIFYYFHHIFVKTSLLLFSGVVERITGTTDLKKTGGILKTHPSLAWLFLIPALSIAGIPPLSGFFGKFALVLESLQEASYLIAFVAMFVGLLTLFSMLKIFINAFWGEQKHTNKQAQTPIMDVLAPVLPLVFLTIIIGVGAQWSFGFSMEIAEQLLDPSIYIDSVLKE</sequence>
<evidence type="ECO:0000256" key="4">
    <source>
        <dbReference type="ARBA" id="ARBA00022475"/>
    </source>
</evidence>
<organism evidence="11 12">
    <name type="scientific">Natribacillus halophilus</name>
    <dbReference type="NCBI Taxonomy" id="549003"/>
    <lineage>
        <taxon>Bacteria</taxon>
        <taxon>Bacillati</taxon>
        <taxon>Bacillota</taxon>
        <taxon>Bacilli</taxon>
        <taxon>Bacillales</taxon>
        <taxon>Bacillaceae</taxon>
        <taxon>Natribacillus</taxon>
    </lineage>
</organism>
<evidence type="ECO:0000313" key="12">
    <source>
        <dbReference type="Proteomes" id="UP000198853"/>
    </source>
</evidence>
<comment type="similarity">
    <text evidence="2">Belongs to the CPA3 antiporters (TC 2.A.63) subunit D family.</text>
</comment>
<feature type="transmembrane region" description="Helical" evidence="9">
    <location>
        <begin position="237"/>
        <end position="258"/>
    </location>
</feature>
<keyword evidence="12" id="KW-1185">Reference proteome</keyword>